<dbReference type="RefSeq" id="WP_365221173.1">
    <property type="nucleotide sequence ID" value="NZ_JBHSKH010000020.1"/>
</dbReference>
<name>A0ABW3XMP5_9ACTN</name>
<evidence type="ECO:0000256" key="2">
    <source>
        <dbReference type="SAM" id="SignalP"/>
    </source>
</evidence>
<organism evidence="3 4">
    <name type="scientific">Streptomyces kaempferi</name>
    <dbReference type="NCBI Taxonomy" id="333725"/>
    <lineage>
        <taxon>Bacteria</taxon>
        <taxon>Bacillati</taxon>
        <taxon>Actinomycetota</taxon>
        <taxon>Actinomycetes</taxon>
        <taxon>Kitasatosporales</taxon>
        <taxon>Streptomycetaceae</taxon>
        <taxon>Streptomyces</taxon>
    </lineage>
</organism>
<feature type="compositionally biased region" description="Low complexity" evidence="1">
    <location>
        <begin position="40"/>
        <end position="50"/>
    </location>
</feature>
<evidence type="ECO:0008006" key="5">
    <source>
        <dbReference type="Google" id="ProtNLM"/>
    </source>
</evidence>
<keyword evidence="2" id="KW-0732">Signal</keyword>
<keyword evidence="4" id="KW-1185">Reference proteome</keyword>
<evidence type="ECO:0000256" key="1">
    <source>
        <dbReference type="SAM" id="MobiDB-lite"/>
    </source>
</evidence>
<feature type="signal peptide" evidence="2">
    <location>
        <begin position="1"/>
        <end position="36"/>
    </location>
</feature>
<proteinExistence type="predicted"/>
<sequence length="116" mass="11867">MSPAPPHRAPHPRSRHAWMRVLALLVVAFLAAGAQAEALSAAAPVAVADASGHGAEPDVLDTPLRPPARPEHGRVAPPRPTPGTTPGDPDHASRPGPVAASPTPAPHTPRSVVLRC</sequence>
<evidence type="ECO:0000313" key="4">
    <source>
        <dbReference type="Proteomes" id="UP001597058"/>
    </source>
</evidence>
<feature type="chain" id="PRO_5046951478" description="Secreted protein" evidence="2">
    <location>
        <begin position="37"/>
        <end position="116"/>
    </location>
</feature>
<comment type="caution">
    <text evidence="3">The sequence shown here is derived from an EMBL/GenBank/DDBJ whole genome shotgun (WGS) entry which is preliminary data.</text>
</comment>
<evidence type="ECO:0000313" key="3">
    <source>
        <dbReference type="EMBL" id="MFD1310874.1"/>
    </source>
</evidence>
<gene>
    <name evidence="3" type="ORF">ACFQ5X_34210</name>
</gene>
<dbReference type="Proteomes" id="UP001597058">
    <property type="component" value="Unassembled WGS sequence"/>
</dbReference>
<reference evidence="4" key="1">
    <citation type="journal article" date="2019" name="Int. J. Syst. Evol. Microbiol.">
        <title>The Global Catalogue of Microorganisms (GCM) 10K type strain sequencing project: providing services to taxonomists for standard genome sequencing and annotation.</title>
        <authorList>
            <consortium name="The Broad Institute Genomics Platform"/>
            <consortium name="The Broad Institute Genome Sequencing Center for Infectious Disease"/>
            <person name="Wu L."/>
            <person name="Ma J."/>
        </authorList>
    </citation>
    <scope>NUCLEOTIDE SEQUENCE [LARGE SCALE GENOMIC DNA]</scope>
    <source>
        <strain evidence="4">CGMCC 4.7020</strain>
    </source>
</reference>
<feature type="region of interest" description="Disordered" evidence="1">
    <location>
        <begin position="40"/>
        <end position="116"/>
    </location>
</feature>
<dbReference type="EMBL" id="JBHTMM010000062">
    <property type="protein sequence ID" value="MFD1310874.1"/>
    <property type="molecule type" value="Genomic_DNA"/>
</dbReference>
<protein>
    <recommendedName>
        <fullName evidence="5">Secreted protein</fullName>
    </recommendedName>
</protein>
<accession>A0ABW3XMP5</accession>